<dbReference type="InterPro" id="IPR038673">
    <property type="entry name" value="OprB_sf"/>
</dbReference>
<evidence type="ECO:0000256" key="1">
    <source>
        <dbReference type="ARBA" id="ARBA00008769"/>
    </source>
</evidence>
<protein>
    <submittedName>
        <fullName evidence="3">Porin</fullName>
    </submittedName>
</protein>
<sequence>MMRKPTRIKNTGGFQQNLSAALLSTTLLVSGTALADQGKWQDAFDFQASYTGESATNVEGGERRGSAYAGQLFVGGELDLNTLFNWEDTKIHVAMTNRHGKNLAEHYIGNSTSVQEIFGGQNTRLARFTIASTFLDGDLELEGGRTVANISFLGSELCQYFQTNAACGNPTFVFRTSNFTWWPVSSWGGHAKYWLSSNTYFHTGIYEDNTSHQDLGDHGFDWATNEATGVVVPFTLGYQTTWDNDALPRRYEIGGWYDGADYTDPVFDEQGNYAALSGNDYAVRNGRSGVFARFEQTVTRPNPSTKEGLTLFGAVLTGTSGELIEDYYLKAGFVMRGTLASRPNDTIGFVFTRQQYTDEALEDQRILRAMNGGVGTPPSSQTMLELSYGYQLNQHVRIQPNVHYIINPDQFAERDRVSELDDAIVLGLRFDVNLAGLLIQ</sequence>
<dbReference type="Gene3D" id="2.40.160.180">
    <property type="entry name" value="Carbohydrate-selective porin OprB"/>
    <property type="match status" value="1"/>
</dbReference>
<dbReference type="InterPro" id="IPR052932">
    <property type="entry name" value="OprB_Porin"/>
</dbReference>
<feature type="chain" id="PRO_5041767710" evidence="2">
    <location>
        <begin position="36"/>
        <end position="440"/>
    </location>
</feature>
<organism evidence="3 4">
    <name type="scientific">Alteromonas mediterranea</name>
    <dbReference type="NCBI Taxonomy" id="314275"/>
    <lineage>
        <taxon>Bacteria</taxon>
        <taxon>Pseudomonadati</taxon>
        <taxon>Pseudomonadota</taxon>
        <taxon>Gammaproteobacteria</taxon>
        <taxon>Alteromonadales</taxon>
        <taxon>Alteromonadaceae</taxon>
        <taxon>Alteromonas/Salinimonas group</taxon>
        <taxon>Alteromonas</taxon>
    </lineage>
</organism>
<gene>
    <name evidence="3" type="ORF">AV942_15550</name>
</gene>
<dbReference type="PANTHER" id="PTHR37944:SF1">
    <property type="entry name" value="PORIN B"/>
    <property type="match status" value="1"/>
</dbReference>
<keyword evidence="2" id="KW-0732">Signal</keyword>
<dbReference type="Proteomes" id="UP000061468">
    <property type="component" value="Chromosome"/>
</dbReference>
<evidence type="ECO:0000313" key="4">
    <source>
        <dbReference type="Proteomes" id="UP000061468"/>
    </source>
</evidence>
<evidence type="ECO:0000313" key="3">
    <source>
        <dbReference type="EMBL" id="AMJ79603.1"/>
    </source>
</evidence>
<dbReference type="GO" id="GO:0008643">
    <property type="term" value="P:carbohydrate transport"/>
    <property type="evidence" value="ECO:0007669"/>
    <property type="project" value="InterPro"/>
</dbReference>
<reference evidence="3 4" key="1">
    <citation type="submission" date="2015-12" db="EMBL/GenBank/DDBJ databases">
        <title>Intraspecies pangenome expansion in the marine bacterium Alteromonas.</title>
        <authorList>
            <person name="Lopez-Perez M."/>
            <person name="Rodriguez-Valera F."/>
        </authorList>
    </citation>
    <scope>NUCLEOTIDE SEQUENCE [LARGE SCALE GENOMIC DNA]</scope>
    <source>
        <strain evidence="3 4">UM8</strain>
    </source>
</reference>
<accession>A0AAC8XLB3</accession>
<dbReference type="GO" id="GO:0015288">
    <property type="term" value="F:porin activity"/>
    <property type="evidence" value="ECO:0007669"/>
    <property type="project" value="InterPro"/>
</dbReference>
<name>A0AAC8XLB3_9ALTE</name>
<dbReference type="EMBL" id="CP013928">
    <property type="protein sequence ID" value="AMJ79603.1"/>
    <property type="molecule type" value="Genomic_DNA"/>
</dbReference>
<dbReference type="InterPro" id="IPR007049">
    <property type="entry name" value="Carb-sel_porin_OprB"/>
</dbReference>
<feature type="signal peptide" evidence="2">
    <location>
        <begin position="1"/>
        <end position="35"/>
    </location>
</feature>
<comment type="similarity">
    <text evidence="1 2">Belongs to the OprB family.</text>
</comment>
<proteinExistence type="inferred from homology"/>
<evidence type="ECO:0000256" key="2">
    <source>
        <dbReference type="RuleBase" id="RU363072"/>
    </source>
</evidence>
<dbReference type="GO" id="GO:0016020">
    <property type="term" value="C:membrane"/>
    <property type="evidence" value="ECO:0007669"/>
    <property type="project" value="InterPro"/>
</dbReference>
<dbReference type="PANTHER" id="PTHR37944">
    <property type="entry name" value="PORIN B"/>
    <property type="match status" value="1"/>
</dbReference>
<dbReference type="AlphaFoldDB" id="A0AAC8XLB3"/>
<dbReference type="Pfam" id="PF04966">
    <property type="entry name" value="OprB"/>
    <property type="match status" value="1"/>
</dbReference>